<sequence length="252" mass="27942">MDSIKEGGDIFAVLADEAVDKSNNEQLPLVLRFVDSERQIREEFVGYYECQSVTGEAIADIIKKVVCDLGLDFNKCIGQGYDGAGYMAGSCKGAAARIMADYPLAKYFFHCAAHKLNLCVVSTCSQQSIRYTMDTLGEFARFFNFSPPCQSLLGDKVQESCPRSKREKLLDICVTRWIGHRQVDAIEGFLDLAEPVLDTLETIANNHTGILNSDSKAKANGLYHTIATFQFIFAATLLREVMSLLRGLTTKH</sequence>
<evidence type="ECO:0000313" key="3">
    <source>
        <dbReference type="Proteomes" id="UP000747542"/>
    </source>
</evidence>
<reference evidence="2" key="1">
    <citation type="journal article" date="2021" name="Sci. Adv.">
        <title>The American lobster genome reveals insights on longevity, neural, and immune adaptations.</title>
        <authorList>
            <person name="Polinski J.M."/>
            <person name="Zimin A.V."/>
            <person name="Clark K.F."/>
            <person name="Kohn A.B."/>
            <person name="Sadowski N."/>
            <person name="Timp W."/>
            <person name="Ptitsyn A."/>
            <person name="Khanna P."/>
            <person name="Romanova D.Y."/>
            <person name="Williams P."/>
            <person name="Greenwood S.J."/>
            <person name="Moroz L.L."/>
            <person name="Walt D.R."/>
            <person name="Bodnar A.G."/>
        </authorList>
    </citation>
    <scope>NUCLEOTIDE SEQUENCE</scope>
    <source>
        <strain evidence="2">GMGI-L3</strain>
    </source>
</reference>
<feature type="domain" description="DUF4371" evidence="1">
    <location>
        <begin position="8"/>
        <end position="92"/>
    </location>
</feature>
<dbReference type="InterPro" id="IPR052958">
    <property type="entry name" value="IFN-induced_PKR_regulator"/>
</dbReference>
<gene>
    <name evidence="2" type="primary">Thap12-L5</name>
    <name evidence="2" type="ORF">Hamer_G012290</name>
</gene>
<accession>A0A8J5KB64</accession>
<comment type="caution">
    <text evidence="2">The sequence shown here is derived from an EMBL/GenBank/DDBJ whole genome shotgun (WGS) entry which is preliminary data.</text>
</comment>
<evidence type="ECO:0000313" key="2">
    <source>
        <dbReference type="EMBL" id="KAG7170066.1"/>
    </source>
</evidence>
<evidence type="ECO:0000259" key="1">
    <source>
        <dbReference type="Pfam" id="PF14291"/>
    </source>
</evidence>
<dbReference type="Proteomes" id="UP000747542">
    <property type="component" value="Unassembled WGS sequence"/>
</dbReference>
<proteinExistence type="predicted"/>
<keyword evidence="3" id="KW-1185">Reference proteome</keyword>
<dbReference type="InterPro" id="IPR025398">
    <property type="entry name" value="DUF4371"/>
</dbReference>
<dbReference type="PANTHER" id="PTHR46289">
    <property type="entry name" value="52 KDA REPRESSOR OF THE INHIBITOR OF THE PROTEIN KINASE-LIKE PROTEIN-RELATED"/>
    <property type="match status" value="1"/>
</dbReference>
<organism evidence="2 3">
    <name type="scientific">Homarus americanus</name>
    <name type="common">American lobster</name>
    <dbReference type="NCBI Taxonomy" id="6706"/>
    <lineage>
        <taxon>Eukaryota</taxon>
        <taxon>Metazoa</taxon>
        <taxon>Ecdysozoa</taxon>
        <taxon>Arthropoda</taxon>
        <taxon>Crustacea</taxon>
        <taxon>Multicrustacea</taxon>
        <taxon>Malacostraca</taxon>
        <taxon>Eumalacostraca</taxon>
        <taxon>Eucarida</taxon>
        <taxon>Decapoda</taxon>
        <taxon>Pleocyemata</taxon>
        <taxon>Astacidea</taxon>
        <taxon>Nephropoidea</taxon>
        <taxon>Nephropidae</taxon>
        <taxon>Homarus</taxon>
    </lineage>
</organism>
<dbReference type="Pfam" id="PF14291">
    <property type="entry name" value="DUF4371"/>
    <property type="match status" value="1"/>
</dbReference>
<protein>
    <submittedName>
        <fullName evidence="2">52 kDa repressor of the inhibitor of the protein kinase-like 5</fullName>
    </submittedName>
</protein>
<dbReference type="AlphaFoldDB" id="A0A8J5KB64"/>
<dbReference type="PANTHER" id="PTHR46289:SF14">
    <property type="entry name" value="DUF4371 DOMAIN-CONTAINING PROTEIN"/>
    <property type="match status" value="1"/>
</dbReference>
<dbReference type="OrthoDB" id="6379362at2759"/>
<dbReference type="EMBL" id="JAHLQT010014894">
    <property type="protein sequence ID" value="KAG7170066.1"/>
    <property type="molecule type" value="Genomic_DNA"/>
</dbReference>
<name>A0A8J5KB64_HOMAM</name>